<organism evidence="2 3">
    <name type="scientific">Ralstonia soli</name>
    <dbReference type="NCBI Taxonomy" id="2953896"/>
    <lineage>
        <taxon>Bacteria</taxon>
        <taxon>Pseudomonadati</taxon>
        <taxon>Pseudomonadota</taxon>
        <taxon>Betaproteobacteria</taxon>
        <taxon>Burkholderiales</taxon>
        <taxon>Burkholderiaceae</taxon>
        <taxon>Ralstonia</taxon>
    </lineage>
</organism>
<feature type="region of interest" description="Disordered" evidence="1">
    <location>
        <begin position="24"/>
        <end position="47"/>
    </location>
</feature>
<dbReference type="Proteomes" id="UP001162811">
    <property type="component" value="Unassembled WGS sequence"/>
</dbReference>
<evidence type="ECO:0000313" key="2">
    <source>
        <dbReference type="EMBL" id="MCO5400481.1"/>
    </source>
</evidence>
<dbReference type="RefSeq" id="WP_252683099.1">
    <property type="nucleotide sequence ID" value="NZ_JAMXHT010000007.1"/>
</dbReference>
<protein>
    <recommendedName>
        <fullName evidence="4">Alcohol dehydrogenase</fullName>
    </recommendedName>
</protein>
<sequence length="47" mass="5212">MKAVVFHGIGDIRLEDVPEPTLRERRWKARRDPQAKDGASVPDAAGV</sequence>
<feature type="compositionally biased region" description="Basic and acidic residues" evidence="1">
    <location>
        <begin position="24"/>
        <end position="35"/>
    </location>
</feature>
<accession>A0ABT1AQB3</accession>
<evidence type="ECO:0008006" key="4">
    <source>
        <dbReference type="Google" id="ProtNLM"/>
    </source>
</evidence>
<comment type="caution">
    <text evidence="2">The sequence shown here is derived from an EMBL/GenBank/DDBJ whole genome shotgun (WGS) entry which is preliminary data.</text>
</comment>
<reference evidence="2" key="1">
    <citation type="submission" date="2022-06" db="EMBL/GenBank/DDBJ databases">
        <authorList>
            <person name="Lu C.-H."/>
        </authorList>
    </citation>
    <scope>NUCLEOTIDE SEQUENCE</scope>
    <source>
        <strain evidence="2">21MJYT02-11</strain>
    </source>
</reference>
<evidence type="ECO:0000256" key="1">
    <source>
        <dbReference type="SAM" id="MobiDB-lite"/>
    </source>
</evidence>
<dbReference type="EMBL" id="JAMXHT010000007">
    <property type="protein sequence ID" value="MCO5400481.1"/>
    <property type="molecule type" value="Genomic_DNA"/>
</dbReference>
<proteinExistence type="predicted"/>
<name>A0ABT1AQB3_9RALS</name>
<gene>
    <name evidence="2" type="ORF">NG900_19955</name>
</gene>
<evidence type="ECO:0000313" key="3">
    <source>
        <dbReference type="Proteomes" id="UP001162811"/>
    </source>
</evidence>
<keyword evidence="3" id="KW-1185">Reference proteome</keyword>
<reference evidence="2" key="2">
    <citation type="journal article" date="2023" name="Front. Microbiol.">
        <title>Ralstonia chuxiongensis sp. nov., Ralstonia mojiangensis sp. nov., and Ralstonia soli sp. nov., isolated from tobacco fields, are three novel species in the family Burkholderiaceae.</title>
        <authorList>
            <person name="Lu C.H."/>
            <person name="Zhang Y.Y."/>
            <person name="Jiang N."/>
            <person name="Chen W."/>
            <person name="Shao X."/>
            <person name="Zhao Z.M."/>
            <person name="Lu W.L."/>
            <person name="Hu X."/>
            <person name="Xi Y.X."/>
            <person name="Zou S.Y."/>
            <person name="Wei Q.J."/>
            <person name="Lin Z.L."/>
            <person name="Gong L."/>
            <person name="Gai X.T."/>
            <person name="Zhang L.Q."/>
            <person name="Li J.Y."/>
            <person name="Jin Y."/>
            <person name="Xia Z.Y."/>
        </authorList>
    </citation>
    <scope>NUCLEOTIDE SEQUENCE</scope>
    <source>
        <strain evidence="2">21MJYT02-11</strain>
    </source>
</reference>